<dbReference type="RefSeq" id="WP_111863839.1">
    <property type="nucleotide sequence ID" value="NZ_QLYX01000002.1"/>
</dbReference>
<proteinExistence type="predicted"/>
<keyword evidence="4" id="KW-1185">Reference proteome</keyword>
<protein>
    <submittedName>
        <fullName evidence="3">Uncharacterized protein</fullName>
    </submittedName>
</protein>
<comment type="caution">
    <text evidence="3">The sequence shown here is derived from an EMBL/GenBank/DDBJ whole genome shotgun (WGS) entry which is preliminary data.</text>
</comment>
<accession>A0A365HBI8</accession>
<evidence type="ECO:0000256" key="1">
    <source>
        <dbReference type="SAM" id="Coils"/>
    </source>
</evidence>
<keyword evidence="2" id="KW-0472">Membrane</keyword>
<organism evidence="3 4">
    <name type="scientific">Actinomadura craniellae</name>
    <dbReference type="NCBI Taxonomy" id="2231787"/>
    <lineage>
        <taxon>Bacteria</taxon>
        <taxon>Bacillati</taxon>
        <taxon>Actinomycetota</taxon>
        <taxon>Actinomycetes</taxon>
        <taxon>Streptosporangiales</taxon>
        <taxon>Thermomonosporaceae</taxon>
        <taxon>Actinomadura</taxon>
    </lineage>
</organism>
<feature type="coiled-coil region" evidence="1">
    <location>
        <begin position="7"/>
        <end position="34"/>
    </location>
</feature>
<evidence type="ECO:0000313" key="3">
    <source>
        <dbReference type="EMBL" id="RAY16500.1"/>
    </source>
</evidence>
<dbReference type="EMBL" id="QLYX01000002">
    <property type="protein sequence ID" value="RAY16500.1"/>
    <property type="molecule type" value="Genomic_DNA"/>
</dbReference>
<feature type="transmembrane region" description="Helical" evidence="2">
    <location>
        <begin position="65"/>
        <end position="81"/>
    </location>
</feature>
<dbReference type="Proteomes" id="UP000251891">
    <property type="component" value="Unassembled WGS sequence"/>
</dbReference>
<feature type="transmembrane region" description="Helical" evidence="2">
    <location>
        <begin position="87"/>
        <end position="106"/>
    </location>
</feature>
<evidence type="ECO:0000256" key="2">
    <source>
        <dbReference type="SAM" id="Phobius"/>
    </source>
</evidence>
<dbReference type="AlphaFoldDB" id="A0A365HBI8"/>
<keyword evidence="1" id="KW-0175">Coiled coil</keyword>
<keyword evidence="2" id="KW-1133">Transmembrane helix</keyword>
<keyword evidence="2" id="KW-0812">Transmembrane</keyword>
<evidence type="ECO:0000313" key="4">
    <source>
        <dbReference type="Proteomes" id="UP000251891"/>
    </source>
</evidence>
<name>A0A365HBI8_9ACTN</name>
<reference evidence="3 4" key="1">
    <citation type="submission" date="2018-06" db="EMBL/GenBank/DDBJ databases">
        <title>Actinomadura craniellae sp. nov. isolated from marine sponge Craniella sp.</title>
        <authorList>
            <person name="Li L."/>
            <person name="Xu Q.H."/>
            <person name="Lin H.W."/>
            <person name="Lu Y.H."/>
        </authorList>
    </citation>
    <scope>NUCLEOTIDE SEQUENCE [LARGE SCALE GENOMIC DNA]</scope>
    <source>
        <strain evidence="3 4">LHW63021</strain>
    </source>
</reference>
<sequence>MSKERARRRAERAAAIEQAAAERAARQAREARRRARWRWLAVLVPRPGRQPGGVLARRRRVQNRVVLGLFVVVQVVGWVLLPTWTARFALLLLSVLLVPVVVTLAFDRRR</sequence>
<gene>
    <name evidence="3" type="ORF">DPM19_06450</name>
</gene>